<evidence type="ECO:0000313" key="2">
    <source>
        <dbReference type="EMBL" id="GER35502.1"/>
    </source>
</evidence>
<accession>A0A5A7PSL8</accession>
<proteinExistence type="predicted"/>
<protein>
    <submittedName>
        <fullName evidence="2">Translation initiation factor IF-2</fullName>
    </submittedName>
</protein>
<keyword evidence="2" id="KW-0648">Protein biosynthesis</keyword>
<keyword evidence="3" id="KW-1185">Reference proteome</keyword>
<feature type="compositionally biased region" description="Polar residues" evidence="1">
    <location>
        <begin position="211"/>
        <end position="228"/>
    </location>
</feature>
<dbReference type="Proteomes" id="UP000325081">
    <property type="component" value="Unassembled WGS sequence"/>
</dbReference>
<dbReference type="AlphaFoldDB" id="A0A5A7PSL8"/>
<organism evidence="2 3">
    <name type="scientific">Striga asiatica</name>
    <name type="common">Asiatic witchweed</name>
    <name type="synonym">Buchnera asiatica</name>
    <dbReference type="NCBI Taxonomy" id="4170"/>
    <lineage>
        <taxon>Eukaryota</taxon>
        <taxon>Viridiplantae</taxon>
        <taxon>Streptophyta</taxon>
        <taxon>Embryophyta</taxon>
        <taxon>Tracheophyta</taxon>
        <taxon>Spermatophyta</taxon>
        <taxon>Magnoliopsida</taxon>
        <taxon>eudicotyledons</taxon>
        <taxon>Gunneridae</taxon>
        <taxon>Pentapetalae</taxon>
        <taxon>asterids</taxon>
        <taxon>lamiids</taxon>
        <taxon>Lamiales</taxon>
        <taxon>Orobanchaceae</taxon>
        <taxon>Buchnereae</taxon>
        <taxon>Striga</taxon>
    </lineage>
</organism>
<feature type="compositionally biased region" description="Polar residues" evidence="1">
    <location>
        <begin position="1"/>
        <end position="32"/>
    </location>
</feature>
<keyword evidence="2" id="KW-0396">Initiation factor</keyword>
<feature type="region of interest" description="Disordered" evidence="1">
    <location>
        <begin position="128"/>
        <end position="242"/>
    </location>
</feature>
<reference evidence="3" key="1">
    <citation type="journal article" date="2019" name="Curr. Biol.">
        <title>Genome Sequence of Striga asiatica Provides Insight into the Evolution of Plant Parasitism.</title>
        <authorList>
            <person name="Yoshida S."/>
            <person name="Kim S."/>
            <person name="Wafula E.K."/>
            <person name="Tanskanen J."/>
            <person name="Kim Y.M."/>
            <person name="Honaas L."/>
            <person name="Yang Z."/>
            <person name="Spallek T."/>
            <person name="Conn C.E."/>
            <person name="Ichihashi Y."/>
            <person name="Cheong K."/>
            <person name="Cui S."/>
            <person name="Der J.P."/>
            <person name="Gundlach H."/>
            <person name="Jiao Y."/>
            <person name="Hori C."/>
            <person name="Ishida J.K."/>
            <person name="Kasahara H."/>
            <person name="Kiba T."/>
            <person name="Kim M.S."/>
            <person name="Koo N."/>
            <person name="Laohavisit A."/>
            <person name="Lee Y.H."/>
            <person name="Lumba S."/>
            <person name="McCourt P."/>
            <person name="Mortimer J.C."/>
            <person name="Mutuku J.M."/>
            <person name="Nomura T."/>
            <person name="Sasaki-Sekimoto Y."/>
            <person name="Seto Y."/>
            <person name="Wang Y."/>
            <person name="Wakatake T."/>
            <person name="Sakakibara H."/>
            <person name="Demura T."/>
            <person name="Yamaguchi S."/>
            <person name="Yoneyama K."/>
            <person name="Manabe R.I."/>
            <person name="Nelson D.C."/>
            <person name="Schulman A.H."/>
            <person name="Timko M.P."/>
            <person name="dePamphilis C.W."/>
            <person name="Choi D."/>
            <person name="Shirasu K."/>
        </authorList>
    </citation>
    <scope>NUCLEOTIDE SEQUENCE [LARGE SCALE GENOMIC DNA]</scope>
    <source>
        <strain evidence="3">cv. UVA1</strain>
    </source>
</reference>
<gene>
    <name evidence="2" type="ORF">STAS_11780</name>
</gene>
<comment type="caution">
    <text evidence="2">The sequence shown here is derived from an EMBL/GenBank/DDBJ whole genome shotgun (WGS) entry which is preliminary data.</text>
</comment>
<evidence type="ECO:0000313" key="3">
    <source>
        <dbReference type="Proteomes" id="UP000325081"/>
    </source>
</evidence>
<dbReference type="GO" id="GO:0003743">
    <property type="term" value="F:translation initiation factor activity"/>
    <property type="evidence" value="ECO:0007669"/>
    <property type="project" value="UniProtKB-KW"/>
</dbReference>
<evidence type="ECO:0000256" key="1">
    <source>
        <dbReference type="SAM" id="MobiDB-lite"/>
    </source>
</evidence>
<name>A0A5A7PSL8_STRAF</name>
<feature type="region of interest" description="Disordered" evidence="1">
    <location>
        <begin position="1"/>
        <end position="54"/>
    </location>
</feature>
<dbReference type="EMBL" id="BKCP01004962">
    <property type="protein sequence ID" value="GER35502.1"/>
    <property type="molecule type" value="Genomic_DNA"/>
</dbReference>
<sequence length="301" mass="31623">MEHSSPVMSTQGSLDKSRSAAATTPENRSSNSDNRDPAMGRGTHFPATQLGLPGRTTPAAILSTLTDNLQLSAQPLPFGQMVGFDVMSCKMDPLQLDPTLGNSNPLGQVCLGPNKTHASILSQPSPHVINFGSLPQPTSQLKSQPTTLQPIPLPSQSQPNPDTSHDHPANPQPLPKKGTNQQVTSSDCNLLPGPDHLLAGAGAGEGLTTGISENNGNPPGNVRKSTPSAGILGPRPLSPSLTNQHAGIAIPAAGESEPDIFSSSGEAVEVEGNNGLTVRSGLNRRWRWRCRLQIMMVNRSF</sequence>
<feature type="compositionally biased region" description="Low complexity" evidence="1">
    <location>
        <begin position="148"/>
        <end position="161"/>
    </location>
</feature>
<feature type="compositionally biased region" description="Polar residues" evidence="1">
    <location>
        <begin position="178"/>
        <end position="188"/>
    </location>
</feature>
<feature type="compositionally biased region" description="Polar residues" evidence="1">
    <location>
        <begin position="133"/>
        <end position="147"/>
    </location>
</feature>